<dbReference type="InterPro" id="IPR002401">
    <property type="entry name" value="Cyt_P450_E_grp-I"/>
</dbReference>
<dbReference type="PROSITE" id="PS00086">
    <property type="entry name" value="CYTOCHROME_P450"/>
    <property type="match status" value="1"/>
</dbReference>
<dbReference type="PANTHER" id="PTHR24289">
    <property type="entry name" value="STEROID 17-ALPHA-HYDROXYLASE/17,20 LYASE"/>
    <property type="match status" value="1"/>
</dbReference>
<dbReference type="InterPro" id="IPR017972">
    <property type="entry name" value="Cyt_P450_CS"/>
</dbReference>
<sequence length="579" mass="63687">MRRSSCQSLRECHGLVVERASRAHGKRSKGRCNAVARERPPGPPALPLVGNLLQVGMGKATGFGPQPHVVLRDLAGTYGEVMQVQMGSGEPWVVLSSPDMVHEAFLQRGADFSGRPMVSSMSVSSGGGKGFAGNRLTPALKELRREAFANLFGAAQLEASHRLLASEARAISAHLLASEAPVKGESHTRERGVLIRPALRQGVTNMVLLYVFGSRVAFATEGPESRDCPLSAELSQVVEEIWGILTDTGTTLYDMLAPAASDELTSVVYQPLRALVQRRNSILRQLIHQHRQQRRSQHQSQHRHMRSSDPGTSTGGRAQQQKYMIDILLEGKFSDEEILYVLVDMFVAGVNTVSSTMEWMLLLTAKHRDIQRRARIELSRAASLAPGCTLKDAPFVGALLKEVLRIKQPLLLPRQAVRDTTVGGYHVPEGTIVYANNYALTHNPKWWVRPEEFRPTRFLQEESGLHHTCGSTGTAQANRSSACDDRKSNSSRKVVSNQAAEACKFIPFSIGQRVCPGARLAEMQLETLAVHMLQNMVWEPVSEDGLVGVLGGLRSVDLREEYSLTLMPAVSQQLRCMQV</sequence>
<dbReference type="SUPFAM" id="SSF48264">
    <property type="entry name" value="Cytochrome P450"/>
    <property type="match status" value="1"/>
</dbReference>
<dbReference type="GO" id="GO:0004497">
    <property type="term" value="F:monooxygenase activity"/>
    <property type="evidence" value="ECO:0007669"/>
    <property type="project" value="UniProtKB-KW"/>
</dbReference>
<feature type="compositionally biased region" description="Basic residues" evidence="8">
    <location>
        <begin position="288"/>
        <end position="305"/>
    </location>
</feature>
<evidence type="ECO:0000256" key="4">
    <source>
        <dbReference type="ARBA" id="ARBA00023002"/>
    </source>
</evidence>
<evidence type="ECO:0000256" key="5">
    <source>
        <dbReference type="ARBA" id="ARBA00023004"/>
    </source>
</evidence>
<gene>
    <name evidence="9" type="ORF">CYMTET_24487</name>
</gene>
<proteinExistence type="inferred from homology"/>
<organism evidence="9 10">
    <name type="scientific">Cymbomonas tetramitiformis</name>
    <dbReference type="NCBI Taxonomy" id="36881"/>
    <lineage>
        <taxon>Eukaryota</taxon>
        <taxon>Viridiplantae</taxon>
        <taxon>Chlorophyta</taxon>
        <taxon>Pyramimonadophyceae</taxon>
        <taxon>Pyramimonadales</taxon>
        <taxon>Pyramimonadaceae</taxon>
        <taxon>Cymbomonas</taxon>
    </lineage>
</organism>
<comment type="cofactor">
    <cofactor evidence="6">
        <name>heme</name>
        <dbReference type="ChEBI" id="CHEBI:30413"/>
    </cofactor>
</comment>
<evidence type="ECO:0000256" key="7">
    <source>
        <dbReference type="RuleBase" id="RU000461"/>
    </source>
</evidence>
<keyword evidence="3 6" id="KW-0479">Metal-binding</keyword>
<evidence type="ECO:0000256" key="2">
    <source>
        <dbReference type="ARBA" id="ARBA00022617"/>
    </source>
</evidence>
<feature type="region of interest" description="Disordered" evidence="8">
    <location>
        <begin position="469"/>
        <end position="490"/>
    </location>
</feature>
<evidence type="ECO:0000256" key="1">
    <source>
        <dbReference type="ARBA" id="ARBA00010617"/>
    </source>
</evidence>
<keyword evidence="5 6" id="KW-0408">Iron</keyword>
<dbReference type="GO" id="GO:0020037">
    <property type="term" value="F:heme binding"/>
    <property type="evidence" value="ECO:0007669"/>
    <property type="project" value="InterPro"/>
</dbReference>
<keyword evidence="4 7" id="KW-0560">Oxidoreductase</keyword>
<keyword evidence="2 6" id="KW-0349">Heme</keyword>
<dbReference type="InterPro" id="IPR036396">
    <property type="entry name" value="Cyt_P450_sf"/>
</dbReference>
<dbReference type="InterPro" id="IPR001128">
    <property type="entry name" value="Cyt_P450"/>
</dbReference>
<dbReference type="GO" id="GO:0005506">
    <property type="term" value="F:iron ion binding"/>
    <property type="evidence" value="ECO:0007669"/>
    <property type="project" value="InterPro"/>
</dbReference>
<dbReference type="PRINTS" id="PR00463">
    <property type="entry name" value="EP450I"/>
</dbReference>
<comment type="caution">
    <text evidence="9">The sequence shown here is derived from an EMBL/GenBank/DDBJ whole genome shotgun (WGS) entry which is preliminary data.</text>
</comment>
<keyword evidence="7" id="KW-0503">Monooxygenase</keyword>
<name>A0AAE0L013_9CHLO</name>
<dbReference type="Gene3D" id="1.10.630.10">
    <property type="entry name" value="Cytochrome P450"/>
    <property type="match status" value="1"/>
</dbReference>
<feature type="region of interest" description="Disordered" evidence="8">
    <location>
        <begin position="288"/>
        <end position="318"/>
    </location>
</feature>
<feature type="compositionally biased region" description="Polar residues" evidence="8">
    <location>
        <begin position="469"/>
        <end position="481"/>
    </location>
</feature>
<feature type="region of interest" description="Disordered" evidence="8">
    <location>
        <begin position="23"/>
        <end position="45"/>
    </location>
</feature>
<evidence type="ECO:0000313" key="9">
    <source>
        <dbReference type="EMBL" id="KAK3266927.1"/>
    </source>
</evidence>
<dbReference type="EMBL" id="LGRX02012738">
    <property type="protein sequence ID" value="KAK3266927.1"/>
    <property type="molecule type" value="Genomic_DNA"/>
</dbReference>
<feature type="binding site" description="axial binding residue" evidence="6">
    <location>
        <position position="515"/>
    </location>
    <ligand>
        <name>heme</name>
        <dbReference type="ChEBI" id="CHEBI:30413"/>
    </ligand>
    <ligandPart>
        <name>Fe</name>
        <dbReference type="ChEBI" id="CHEBI:18248"/>
    </ligandPart>
</feature>
<evidence type="ECO:0008006" key="11">
    <source>
        <dbReference type="Google" id="ProtNLM"/>
    </source>
</evidence>
<evidence type="ECO:0000313" key="10">
    <source>
        <dbReference type="Proteomes" id="UP001190700"/>
    </source>
</evidence>
<dbReference type="Pfam" id="PF00067">
    <property type="entry name" value="p450"/>
    <property type="match status" value="1"/>
</dbReference>
<dbReference type="PANTHER" id="PTHR24289:SF1">
    <property type="entry name" value="STEROID 17-ALPHA-HYDROXYLASE_17,20 LYASE"/>
    <property type="match status" value="1"/>
</dbReference>
<evidence type="ECO:0000256" key="6">
    <source>
        <dbReference type="PIRSR" id="PIRSR602401-1"/>
    </source>
</evidence>
<dbReference type="AlphaFoldDB" id="A0AAE0L013"/>
<dbReference type="GO" id="GO:0016705">
    <property type="term" value="F:oxidoreductase activity, acting on paired donors, with incorporation or reduction of molecular oxygen"/>
    <property type="evidence" value="ECO:0007669"/>
    <property type="project" value="InterPro"/>
</dbReference>
<protein>
    <recommendedName>
        <fullName evidence="11">Cytochrome P450</fullName>
    </recommendedName>
</protein>
<feature type="compositionally biased region" description="Polar residues" evidence="8">
    <location>
        <begin position="309"/>
        <end position="318"/>
    </location>
</feature>
<keyword evidence="10" id="KW-1185">Reference proteome</keyword>
<evidence type="ECO:0000256" key="3">
    <source>
        <dbReference type="ARBA" id="ARBA00022723"/>
    </source>
</evidence>
<evidence type="ECO:0000256" key="8">
    <source>
        <dbReference type="SAM" id="MobiDB-lite"/>
    </source>
</evidence>
<accession>A0AAE0L013</accession>
<dbReference type="Proteomes" id="UP001190700">
    <property type="component" value="Unassembled WGS sequence"/>
</dbReference>
<dbReference type="PRINTS" id="PR00385">
    <property type="entry name" value="P450"/>
</dbReference>
<reference evidence="9 10" key="1">
    <citation type="journal article" date="2015" name="Genome Biol. Evol.">
        <title>Comparative Genomics of a Bacterivorous Green Alga Reveals Evolutionary Causalities and Consequences of Phago-Mixotrophic Mode of Nutrition.</title>
        <authorList>
            <person name="Burns J.A."/>
            <person name="Paasch A."/>
            <person name="Narechania A."/>
            <person name="Kim E."/>
        </authorList>
    </citation>
    <scope>NUCLEOTIDE SEQUENCE [LARGE SCALE GENOMIC DNA]</scope>
    <source>
        <strain evidence="9 10">PLY_AMNH</strain>
    </source>
</reference>
<comment type="similarity">
    <text evidence="1 7">Belongs to the cytochrome P450 family.</text>
</comment>